<evidence type="ECO:0000313" key="3">
    <source>
        <dbReference type="Proteomes" id="UP001196413"/>
    </source>
</evidence>
<dbReference type="EMBL" id="JAHQIW010004200">
    <property type="protein sequence ID" value="KAJ1361404.1"/>
    <property type="molecule type" value="Genomic_DNA"/>
</dbReference>
<comment type="caution">
    <text evidence="2">The sequence shown here is derived from an EMBL/GenBank/DDBJ whole genome shotgun (WGS) entry which is preliminary data.</text>
</comment>
<reference evidence="2" key="1">
    <citation type="submission" date="2021-06" db="EMBL/GenBank/DDBJ databases">
        <title>Parelaphostrongylus tenuis whole genome reference sequence.</title>
        <authorList>
            <person name="Garwood T.J."/>
            <person name="Larsen P.A."/>
            <person name="Fountain-Jones N.M."/>
            <person name="Garbe J.R."/>
            <person name="Macchietto M.G."/>
            <person name="Kania S.A."/>
            <person name="Gerhold R.W."/>
            <person name="Richards J.E."/>
            <person name="Wolf T.M."/>
        </authorList>
    </citation>
    <scope>NUCLEOTIDE SEQUENCE</scope>
    <source>
        <strain evidence="2">MNPRO001-30</strain>
        <tissue evidence="2">Meninges</tissue>
    </source>
</reference>
<dbReference type="Proteomes" id="UP001196413">
    <property type="component" value="Unassembled WGS sequence"/>
</dbReference>
<keyword evidence="3" id="KW-1185">Reference proteome</keyword>
<protein>
    <submittedName>
        <fullName evidence="2">Uncharacterized protein</fullName>
    </submittedName>
</protein>
<dbReference type="EMBL" id="JAHQIW010002561">
    <property type="protein sequence ID" value="KAJ1355729.1"/>
    <property type="molecule type" value="Genomic_DNA"/>
</dbReference>
<sequence length="111" mass="12718">MREDIIARRHRLRSCDTAVMEIKKVVRFLENYSSSSCQNAEVNYDKNAYVFDINQPQSGVTTCYPVHKRWFTYISPTTSSFFVPLLRTVDKSEHRSNDLESGAKTFASAGT</sequence>
<organism evidence="2 3">
    <name type="scientific">Parelaphostrongylus tenuis</name>
    <name type="common">Meningeal worm</name>
    <dbReference type="NCBI Taxonomy" id="148309"/>
    <lineage>
        <taxon>Eukaryota</taxon>
        <taxon>Metazoa</taxon>
        <taxon>Ecdysozoa</taxon>
        <taxon>Nematoda</taxon>
        <taxon>Chromadorea</taxon>
        <taxon>Rhabditida</taxon>
        <taxon>Rhabditina</taxon>
        <taxon>Rhabditomorpha</taxon>
        <taxon>Strongyloidea</taxon>
        <taxon>Metastrongylidae</taxon>
        <taxon>Parelaphostrongylus</taxon>
    </lineage>
</organism>
<gene>
    <name evidence="1" type="ORF">KIN20_013247</name>
    <name evidence="2" type="ORF">KIN20_020645</name>
</gene>
<dbReference type="AlphaFoldDB" id="A0AAD5QTW4"/>
<proteinExistence type="predicted"/>
<evidence type="ECO:0000313" key="2">
    <source>
        <dbReference type="EMBL" id="KAJ1361404.1"/>
    </source>
</evidence>
<accession>A0AAD5QTW4</accession>
<name>A0AAD5QTW4_PARTN</name>
<evidence type="ECO:0000313" key="1">
    <source>
        <dbReference type="EMBL" id="KAJ1355729.1"/>
    </source>
</evidence>